<reference evidence="1 2" key="1">
    <citation type="submission" date="2023-08" db="EMBL/GenBank/DDBJ databases">
        <title>A Necator americanus chromosomal reference genome.</title>
        <authorList>
            <person name="Ilik V."/>
            <person name="Petrzelkova K.J."/>
            <person name="Pardy F."/>
            <person name="Fuh T."/>
            <person name="Niatou-Singa F.S."/>
            <person name="Gouil Q."/>
            <person name="Baker L."/>
            <person name="Ritchie M.E."/>
            <person name="Jex A.R."/>
            <person name="Gazzola D."/>
            <person name="Li H."/>
            <person name="Toshio Fujiwara R."/>
            <person name="Zhan B."/>
            <person name="Aroian R.V."/>
            <person name="Pafco B."/>
            <person name="Schwarz E.M."/>
        </authorList>
    </citation>
    <scope>NUCLEOTIDE SEQUENCE [LARGE SCALE GENOMIC DNA]</scope>
    <source>
        <strain evidence="1 2">Aroian</strain>
        <tissue evidence="1">Whole animal</tissue>
    </source>
</reference>
<gene>
    <name evidence="1" type="primary">Necator_chrII.g7029</name>
    <name evidence="1" type="ORF">RB195_019236</name>
</gene>
<organism evidence="1 2">
    <name type="scientific">Necator americanus</name>
    <name type="common">Human hookworm</name>
    <dbReference type="NCBI Taxonomy" id="51031"/>
    <lineage>
        <taxon>Eukaryota</taxon>
        <taxon>Metazoa</taxon>
        <taxon>Ecdysozoa</taxon>
        <taxon>Nematoda</taxon>
        <taxon>Chromadorea</taxon>
        <taxon>Rhabditida</taxon>
        <taxon>Rhabditina</taxon>
        <taxon>Rhabditomorpha</taxon>
        <taxon>Strongyloidea</taxon>
        <taxon>Ancylostomatidae</taxon>
        <taxon>Bunostominae</taxon>
        <taxon>Necator</taxon>
    </lineage>
</organism>
<evidence type="ECO:0000313" key="1">
    <source>
        <dbReference type="EMBL" id="KAK6736429.1"/>
    </source>
</evidence>
<protein>
    <submittedName>
        <fullName evidence="1">Uncharacterized protein</fullName>
    </submittedName>
</protein>
<dbReference type="Proteomes" id="UP001303046">
    <property type="component" value="Unassembled WGS sequence"/>
</dbReference>
<sequence length="111" mass="12682">MEKEKKRFDLISVIKKAKHYFARKFPWNPCHLTATTQERRADISTQGYCTVRGSHSPWRQSIRMVGGCGSPFPLVGLATGEEAFAGIRMASKTSNHFQAFDRDEFVETSRR</sequence>
<accession>A0ABR1CD81</accession>
<dbReference type="EMBL" id="JAVFWL010000002">
    <property type="protein sequence ID" value="KAK6736429.1"/>
    <property type="molecule type" value="Genomic_DNA"/>
</dbReference>
<evidence type="ECO:0000313" key="2">
    <source>
        <dbReference type="Proteomes" id="UP001303046"/>
    </source>
</evidence>
<proteinExistence type="predicted"/>
<keyword evidence="2" id="KW-1185">Reference proteome</keyword>
<comment type="caution">
    <text evidence="1">The sequence shown here is derived from an EMBL/GenBank/DDBJ whole genome shotgun (WGS) entry which is preliminary data.</text>
</comment>
<name>A0ABR1CD81_NECAM</name>